<dbReference type="AlphaFoldDB" id="I9HLW0"/>
<proteinExistence type="predicted"/>
<keyword evidence="2" id="KW-1185">Reference proteome</keyword>
<comment type="caution">
    <text evidence="1">The sequence shown here is derived from an EMBL/GenBank/DDBJ whole genome shotgun (WGS) entry which is preliminary data.</text>
</comment>
<organism evidence="1 2">
    <name type="scientific">Bacteroides salyersiae CL02T12C01</name>
    <dbReference type="NCBI Taxonomy" id="997887"/>
    <lineage>
        <taxon>Bacteria</taxon>
        <taxon>Pseudomonadati</taxon>
        <taxon>Bacteroidota</taxon>
        <taxon>Bacteroidia</taxon>
        <taxon>Bacteroidales</taxon>
        <taxon>Bacteroidaceae</taxon>
        <taxon>Bacteroides</taxon>
    </lineage>
</organism>
<protein>
    <submittedName>
        <fullName evidence="1">Uncharacterized protein</fullName>
    </submittedName>
</protein>
<sequence length="33" mass="3964">MEFQMKFHPAFYTDRYMGNKEVGFYLNGGIGKW</sequence>
<name>I9HLW0_9BACE</name>
<dbReference type="EMBL" id="AGXV01000035">
    <property type="protein sequence ID" value="EIY61109.1"/>
    <property type="molecule type" value="Genomic_DNA"/>
</dbReference>
<dbReference type="Proteomes" id="UP000005150">
    <property type="component" value="Unassembled WGS sequence"/>
</dbReference>
<evidence type="ECO:0000313" key="2">
    <source>
        <dbReference type="Proteomes" id="UP000005150"/>
    </source>
</evidence>
<dbReference type="HOGENOM" id="CLU_3380582_0_0_10"/>
<evidence type="ECO:0000313" key="1">
    <source>
        <dbReference type="EMBL" id="EIY61109.1"/>
    </source>
</evidence>
<reference evidence="1 2" key="1">
    <citation type="submission" date="2012-02" db="EMBL/GenBank/DDBJ databases">
        <title>The Genome Sequence of Bacteroides salyersiae CL02T12C01.</title>
        <authorList>
            <consortium name="The Broad Institute Genome Sequencing Platform"/>
            <person name="Earl A."/>
            <person name="Ward D."/>
            <person name="Feldgarden M."/>
            <person name="Gevers D."/>
            <person name="Zitomersky N.L."/>
            <person name="Coyne M.J."/>
            <person name="Comstock L.E."/>
            <person name="Young S.K."/>
            <person name="Zeng Q."/>
            <person name="Gargeya S."/>
            <person name="Fitzgerald M."/>
            <person name="Haas B."/>
            <person name="Abouelleil A."/>
            <person name="Alvarado L."/>
            <person name="Arachchi H.M."/>
            <person name="Berlin A."/>
            <person name="Chapman S.B."/>
            <person name="Gearin G."/>
            <person name="Goldberg J."/>
            <person name="Griggs A."/>
            <person name="Gujja S."/>
            <person name="Hansen M."/>
            <person name="Heiman D."/>
            <person name="Howarth C."/>
            <person name="Larimer J."/>
            <person name="Lui A."/>
            <person name="MacDonald P.J.P."/>
            <person name="McCowen C."/>
            <person name="Montmayeur A."/>
            <person name="Murphy C."/>
            <person name="Neiman D."/>
            <person name="Pearson M."/>
            <person name="Priest M."/>
            <person name="Roberts A."/>
            <person name="Saif S."/>
            <person name="Shea T."/>
            <person name="Sisk P."/>
            <person name="Stolte C."/>
            <person name="Sykes S."/>
            <person name="Wortman J."/>
            <person name="Nusbaum C."/>
            <person name="Birren B."/>
        </authorList>
    </citation>
    <scope>NUCLEOTIDE SEQUENCE [LARGE SCALE GENOMIC DNA]</scope>
    <source>
        <strain evidence="1 2">CL02T12C01</strain>
    </source>
</reference>
<accession>I9HLW0</accession>
<gene>
    <name evidence="1" type="ORF">HMPREF1071_02980</name>
</gene>